<proteinExistence type="inferred from homology"/>
<feature type="region of interest" description="Disordered" evidence="9">
    <location>
        <begin position="646"/>
        <end position="694"/>
    </location>
</feature>
<dbReference type="InterPro" id="IPR008271">
    <property type="entry name" value="Ser/Thr_kinase_AS"/>
</dbReference>
<dbReference type="SMART" id="SM00220">
    <property type="entry name" value="S_TKc"/>
    <property type="match status" value="1"/>
</dbReference>
<dbReference type="GO" id="GO:0006914">
    <property type="term" value="P:autophagy"/>
    <property type="evidence" value="ECO:0007669"/>
    <property type="project" value="UniProtKB-KW"/>
</dbReference>
<feature type="domain" description="Protein kinase" evidence="11">
    <location>
        <begin position="244"/>
        <end position="530"/>
    </location>
</feature>
<dbReference type="GO" id="GO:0004674">
    <property type="term" value="F:protein serine/threonine kinase activity"/>
    <property type="evidence" value="ECO:0007669"/>
    <property type="project" value="InterPro"/>
</dbReference>
<evidence type="ECO:0000256" key="9">
    <source>
        <dbReference type="SAM" id="MobiDB-lite"/>
    </source>
</evidence>
<dbReference type="Gene3D" id="2.60.200.20">
    <property type="match status" value="1"/>
</dbReference>
<dbReference type="Proteomes" id="UP001278500">
    <property type="component" value="Unassembled WGS sequence"/>
</dbReference>
<dbReference type="SMART" id="SM00240">
    <property type="entry name" value="FHA"/>
    <property type="match status" value="1"/>
</dbReference>
<dbReference type="PROSITE" id="PS00107">
    <property type="entry name" value="PROTEIN_KINASE_ATP"/>
    <property type="match status" value="1"/>
</dbReference>
<dbReference type="InterPro" id="IPR008984">
    <property type="entry name" value="SMAD_FHA_dom_sf"/>
</dbReference>
<dbReference type="SUPFAM" id="SSF49879">
    <property type="entry name" value="SMAD/FHA domain"/>
    <property type="match status" value="1"/>
</dbReference>
<organism evidence="12 13">
    <name type="scientific">Neurospora tetraspora</name>
    <dbReference type="NCBI Taxonomy" id="94610"/>
    <lineage>
        <taxon>Eukaryota</taxon>
        <taxon>Fungi</taxon>
        <taxon>Dikarya</taxon>
        <taxon>Ascomycota</taxon>
        <taxon>Pezizomycotina</taxon>
        <taxon>Sordariomycetes</taxon>
        <taxon>Sordariomycetidae</taxon>
        <taxon>Sordariales</taxon>
        <taxon>Sordariaceae</taxon>
        <taxon>Neurospora</taxon>
    </lineage>
</organism>
<keyword evidence="6" id="KW-0072">Autophagy</keyword>
<dbReference type="PROSITE" id="PS00108">
    <property type="entry name" value="PROTEIN_KINASE_ST"/>
    <property type="match status" value="1"/>
</dbReference>
<dbReference type="InterPro" id="IPR017441">
    <property type="entry name" value="Protein_kinase_ATP_BS"/>
</dbReference>
<feature type="compositionally biased region" description="Polar residues" evidence="9">
    <location>
        <begin position="675"/>
        <end position="685"/>
    </location>
</feature>
<feature type="compositionally biased region" description="Low complexity" evidence="9">
    <location>
        <begin position="1152"/>
        <end position="1171"/>
    </location>
</feature>
<evidence type="ECO:0000256" key="7">
    <source>
        <dbReference type="ARBA" id="ARBA00030237"/>
    </source>
</evidence>
<dbReference type="Gene3D" id="1.10.510.10">
    <property type="entry name" value="Transferase(Phosphotransferase) domain 1"/>
    <property type="match status" value="1"/>
</dbReference>
<dbReference type="GO" id="GO:0010506">
    <property type="term" value="P:regulation of autophagy"/>
    <property type="evidence" value="ECO:0007669"/>
    <property type="project" value="InterPro"/>
</dbReference>
<dbReference type="InterPro" id="IPR000719">
    <property type="entry name" value="Prot_kinase_dom"/>
</dbReference>
<sequence>MKVVTRMVDVAPAFVMERNDTNQIHMDFGNDHENTSVRAPAEPSELHLAFRFSSELKNPLEGFVFGRGHEVCDVSVSPKLKSVSNKHFKICFNEHGILMIEDLSFNGTNVNGKWIYSARKPREGEHPKMWTLGSGSVIRILGAQPGKSEEVKREEDIVFLVRVPNRHGRHAEAYKDNLVKYLLQRTEVDVNKTIVPGPGGRVDLFRDSPQKPTVRAPVIAMRQLSPSSMLGSCGMRTWKGSDKYNFVDKIGQGAFATVYMITDKMNGRPYAAKELEKRRFMKNGVLDQKVENEMKIMQRVSHPNIVQFKEHLDPDDKHLYIIMEFVGEGDLGKYIGAKGPFSEPDTKTIARQLVDALGYLHDMNITHRDVKPDNILIQSRFPLVVKLTDFGLSKMIDHDATFLRTFCGTLLYCAPEVYAEFEEYDEFGRRNVPRSYPRQPRRSQRYDHNVDIWSLGGVLYFALTTQPPFPARNGVGHTEFLHQVMTTVPNLAPLIEAEVSPECQDFLGQMLRRRPENRATAQELLNHEWIHTSQDPSNVAPSCPQNGGVDELLEAGASQLSLTDRPAATPRGDAQGDVNVASEDNLLQQELIDDEEHVSDFEQDKENYAYRPATQNGRLYGEVGQSALGSQGDVASGRLNLPATPISVETPKLFRSKDEIPDSQDNSEDEEDTPRQSNPHTQRSQPLLGDSSYFTSSDASRSVDVVNNTILGANSQSLEGAESIMGPLNMQSRHGLAIPSVGTDLNRSKRKSFFATNTTNSWSSIENEPVSKKRRSNRGVGAILNRKIAPIENEDELLAQVPMIRSYPKVTPPAPEPQIKSVYWDNKNLSTCHLNYPEMTVAQWNAFRIAAENRKKRDGSNEKFEPGKSPLWALAEKYFPPMSKIETDQPLLWALAKESGVVTETSQRKSMAISEGGCLRSSYESILPCISIRLSKSIVTWGRSSENTERYPDEHEHATRIPECALKIMVWREKNFDPSNRLMPWIQYYGDNEDLYFYVATKATDGIYVNGKHLASNEPSDRKSICKNWMRLYNGDRIIVWNDPKDDGTLSKIEVVFECNWGGSRFSRESSEHKTPELVSEEVAKKLDEVCVDAERKAKKYHPLHEMYPPDTADSEERKARIGWEEKLSRNFQRQVEEAKKAMPLVAKGTNSRYSGSYSFSSSSSSGSRQSWGDLGI</sequence>
<dbReference type="PROSITE" id="PS50006">
    <property type="entry name" value="FHA_DOMAIN"/>
    <property type="match status" value="1"/>
</dbReference>
<keyword evidence="4 8" id="KW-0547">Nucleotide-binding</keyword>
<comment type="subcellular location">
    <subcellularLocation>
        <location evidence="1">Preautophagosomal structure membrane</location>
        <topology evidence="1">Peripheral membrane protein</topology>
    </subcellularLocation>
</comment>
<feature type="domain" description="FHA" evidence="10">
    <location>
        <begin position="63"/>
        <end position="115"/>
    </location>
</feature>
<comment type="caution">
    <text evidence="12">The sequence shown here is derived from an EMBL/GenBank/DDBJ whole genome shotgun (WGS) entry which is preliminary data.</text>
</comment>
<dbReference type="GO" id="GO:0034045">
    <property type="term" value="C:phagophore assembly site membrane"/>
    <property type="evidence" value="ECO:0007669"/>
    <property type="project" value="UniProtKB-SubCell"/>
</dbReference>
<dbReference type="GO" id="GO:0005524">
    <property type="term" value="F:ATP binding"/>
    <property type="evidence" value="ECO:0007669"/>
    <property type="project" value="UniProtKB-UniRule"/>
</dbReference>
<evidence type="ECO:0000313" key="13">
    <source>
        <dbReference type="Proteomes" id="UP001278500"/>
    </source>
</evidence>
<accession>A0AAE0J1B0</accession>
<name>A0AAE0J1B0_9PEZI</name>
<dbReference type="EMBL" id="JAUEPP010000009">
    <property type="protein sequence ID" value="KAK3334705.1"/>
    <property type="molecule type" value="Genomic_DNA"/>
</dbReference>
<evidence type="ECO:0000259" key="10">
    <source>
        <dbReference type="PROSITE" id="PS50006"/>
    </source>
</evidence>
<dbReference type="AlphaFoldDB" id="A0AAE0J1B0"/>
<dbReference type="Pfam" id="PF00069">
    <property type="entry name" value="Pkinase"/>
    <property type="match status" value="1"/>
</dbReference>
<dbReference type="SUPFAM" id="SSF56112">
    <property type="entry name" value="Protein kinase-like (PK-like)"/>
    <property type="match status" value="1"/>
</dbReference>
<feature type="compositionally biased region" description="Acidic residues" evidence="9">
    <location>
        <begin position="661"/>
        <end position="672"/>
    </location>
</feature>
<evidence type="ECO:0000256" key="4">
    <source>
        <dbReference type="ARBA" id="ARBA00022741"/>
    </source>
</evidence>
<evidence type="ECO:0000256" key="6">
    <source>
        <dbReference type="ARBA" id="ARBA00023006"/>
    </source>
</evidence>
<dbReference type="RefSeq" id="XP_062676871.1">
    <property type="nucleotide sequence ID" value="XM_062827534.1"/>
</dbReference>
<feature type="region of interest" description="Disordered" evidence="9">
    <location>
        <begin position="1139"/>
        <end position="1177"/>
    </location>
</feature>
<comment type="similarity">
    <text evidence="2">Belongs to the protein kinase superfamily. CAMK Ser/Thr protein kinase family. CHEK2 subfamily.</text>
</comment>
<evidence type="ECO:0000256" key="8">
    <source>
        <dbReference type="PROSITE-ProRule" id="PRU10141"/>
    </source>
</evidence>
<reference evidence="12" key="1">
    <citation type="journal article" date="2023" name="Mol. Phylogenet. Evol.">
        <title>Genome-scale phylogeny and comparative genomics of the fungal order Sordariales.</title>
        <authorList>
            <person name="Hensen N."/>
            <person name="Bonometti L."/>
            <person name="Westerberg I."/>
            <person name="Brannstrom I.O."/>
            <person name="Guillou S."/>
            <person name="Cros-Aarteil S."/>
            <person name="Calhoun S."/>
            <person name="Haridas S."/>
            <person name="Kuo A."/>
            <person name="Mondo S."/>
            <person name="Pangilinan J."/>
            <person name="Riley R."/>
            <person name="LaButti K."/>
            <person name="Andreopoulos B."/>
            <person name="Lipzen A."/>
            <person name="Chen C."/>
            <person name="Yan M."/>
            <person name="Daum C."/>
            <person name="Ng V."/>
            <person name="Clum A."/>
            <person name="Steindorff A."/>
            <person name="Ohm R.A."/>
            <person name="Martin F."/>
            <person name="Silar P."/>
            <person name="Natvig D.O."/>
            <person name="Lalanne C."/>
            <person name="Gautier V."/>
            <person name="Ament-Velasquez S.L."/>
            <person name="Kruys A."/>
            <person name="Hutchinson M.I."/>
            <person name="Powell A.J."/>
            <person name="Barry K."/>
            <person name="Miller A.N."/>
            <person name="Grigoriev I.V."/>
            <person name="Debuchy R."/>
            <person name="Gladieux P."/>
            <person name="Hiltunen Thoren M."/>
            <person name="Johannesson H."/>
        </authorList>
    </citation>
    <scope>NUCLEOTIDE SEQUENCE</scope>
    <source>
        <strain evidence="12">CBS 560.94</strain>
    </source>
</reference>
<reference evidence="12" key="2">
    <citation type="submission" date="2023-06" db="EMBL/GenBank/DDBJ databases">
        <authorList>
            <consortium name="Lawrence Berkeley National Laboratory"/>
            <person name="Haridas S."/>
            <person name="Hensen N."/>
            <person name="Bonometti L."/>
            <person name="Westerberg I."/>
            <person name="Brannstrom I.O."/>
            <person name="Guillou S."/>
            <person name="Cros-Aarteil S."/>
            <person name="Calhoun S."/>
            <person name="Kuo A."/>
            <person name="Mondo S."/>
            <person name="Pangilinan J."/>
            <person name="Riley R."/>
            <person name="Labutti K."/>
            <person name="Andreopoulos B."/>
            <person name="Lipzen A."/>
            <person name="Chen C."/>
            <person name="Yanf M."/>
            <person name="Daum C."/>
            <person name="Ng V."/>
            <person name="Clum A."/>
            <person name="Steindorff A."/>
            <person name="Ohm R."/>
            <person name="Martin F."/>
            <person name="Silar P."/>
            <person name="Natvig D."/>
            <person name="Lalanne C."/>
            <person name="Gautier V."/>
            <person name="Ament-Velasquez S.L."/>
            <person name="Kruys A."/>
            <person name="Hutchinson M.I."/>
            <person name="Powell A.J."/>
            <person name="Barry K."/>
            <person name="Miller A.N."/>
            <person name="Grigoriev I.V."/>
            <person name="Debuchy R."/>
            <person name="Gladieux P."/>
            <person name="Thoren M.H."/>
            <person name="Johannesson H."/>
        </authorList>
    </citation>
    <scope>NUCLEOTIDE SEQUENCE</scope>
    <source>
        <strain evidence="12">CBS 560.94</strain>
    </source>
</reference>
<evidence type="ECO:0000256" key="2">
    <source>
        <dbReference type="ARBA" id="ARBA00005575"/>
    </source>
</evidence>
<evidence type="ECO:0000256" key="5">
    <source>
        <dbReference type="ARBA" id="ARBA00022840"/>
    </source>
</evidence>
<dbReference type="Pfam" id="PF00498">
    <property type="entry name" value="FHA"/>
    <property type="match status" value="1"/>
</dbReference>
<evidence type="ECO:0000256" key="3">
    <source>
        <dbReference type="ARBA" id="ARBA00022448"/>
    </source>
</evidence>
<keyword evidence="3" id="KW-0813">Transport</keyword>
<evidence type="ECO:0000313" key="12">
    <source>
        <dbReference type="EMBL" id="KAK3334705.1"/>
    </source>
</evidence>
<feature type="binding site" evidence="8">
    <location>
        <position position="273"/>
    </location>
    <ligand>
        <name>ATP</name>
        <dbReference type="ChEBI" id="CHEBI:30616"/>
    </ligand>
</feature>
<gene>
    <name evidence="12" type="ORF">B0H65DRAFT_479567</name>
</gene>
<dbReference type="PANTHER" id="PTHR24348">
    <property type="entry name" value="SERINE/THREONINE-PROTEIN KINASE UNC-51-RELATED"/>
    <property type="match status" value="1"/>
</dbReference>
<dbReference type="GeneID" id="87864688"/>
<evidence type="ECO:0000256" key="1">
    <source>
        <dbReference type="ARBA" id="ARBA00004623"/>
    </source>
</evidence>
<keyword evidence="5 8" id="KW-0067">ATP-binding</keyword>
<dbReference type="FunFam" id="3.30.200.20:FF:000470">
    <property type="entry name" value="Serine/threonine-protein kinase RAD53"/>
    <property type="match status" value="1"/>
</dbReference>
<dbReference type="InterPro" id="IPR045269">
    <property type="entry name" value="Atg1-like"/>
</dbReference>
<dbReference type="PROSITE" id="PS50011">
    <property type="entry name" value="PROTEIN_KINASE_DOM"/>
    <property type="match status" value="1"/>
</dbReference>
<dbReference type="InterPro" id="IPR011009">
    <property type="entry name" value="Kinase-like_dom_sf"/>
</dbReference>
<protein>
    <recommendedName>
        <fullName evidence="7">Autophagy-related protein 1</fullName>
    </recommendedName>
</protein>
<dbReference type="InterPro" id="IPR000253">
    <property type="entry name" value="FHA_dom"/>
</dbReference>
<keyword evidence="13" id="KW-1185">Reference proteome</keyword>
<evidence type="ECO:0000259" key="11">
    <source>
        <dbReference type="PROSITE" id="PS50011"/>
    </source>
</evidence>